<keyword evidence="3" id="KW-1185">Reference proteome</keyword>
<comment type="caution">
    <text evidence="2">The sequence shown here is derived from an EMBL/GenBank/DDBJ whole genome shotgun (WGS) entry which is preliminary data.</text>
</comment>
<reference evidence="2 3" key="1">
    <citation type="journal article" date="2020" name="Nat. Food">
        <title>A phased Vanilla planifolia genome enables genetic improvement of flavour and production.</title>
        <authorList>
            <person name="Hasing T."/>
            <person name="Tang H."/>
            <person name="Brym M."/>
            <person name="Khazi F."/>
            <person name="Huang T."/>
            <person name="Chambers A.H."/>
        </authorList>
    </citation>
    <scope>NUCLEOTIDE SEQUENCE [LARGE SCALE GENOMIC DNA]</scope>
    <source>
        <tissue evidence="2">Leaf</tissue>
    </source>
</reference>
<dbReference type="OrthoDB" id="1736712at2759"/>
<dbReference type="PANTHER" id="PTHR38377:SF1">
    <property type="entry name" value="THREONINE-TRNA LIGASE 2"/>
    <property type="match status" value="1"/>
</dbReference>
<evidence type="ECO:0000256" key="1">
    <source>
        <dbReference type="SAM" id="Coils"/>
    </source>
</evidence>
<feature type="coiled-coil region" evidence="1">
    <location>
        <begin position="22"/>
        <end position="92"/>
    </location>
</feature>
<evidence type="ECO:0000313" key="3">
    <source>
        <dbReference type="Proteomes" id="UP000636800"/>
    </source>
</evidence>
<sequence length="117" mass="13337">MAAETRSSMEIDEALKPFYERASEAEERLARLEALFSNQKGHSNTDSKEMSSVIKDFQSKLEIAQAEIVSEQEKASNEIQKLVEENLKLRYRISHLLRAVKEAYARSNANKVHGELP</sequence>
<organism evidence="2 3">
    <name type="scientific">Vanilla planifolia</name>
    <name type="common">Vanilla</name>
    <dbReference type="NCBI Taxonomy" id="51239"/>
    <lineage>
        <taxon>Eukaryota</taxon>
        <taxon>Viridiplantae</taxon>
        <taxon>Streptophyta</taxon>
        <taxon>Embryophyta</taxon>
        <taxon>Tracheophyta</taxon>
        <taxon>Spermatophyta</taxon>
        <taxon>Magnoliopsida</taxon>
        <taxon>Liliopsida</taxon>
        <taxon>Asparagales</taxon>
        <taxon>Orchidaceae</taxon>
        <taxon>Vanilloideae</taxon>
        <taxon>Vanilleae</taxon>
        <taxon>Vanilla</taxon>
    </lineage>
</organism>
<dbReference type="PANTHER" id="PTHR38377">
    <property type="entry name" value="THREONINE-TRNA LIGASE 2"/>
    <property type="match status" value="1"/>
</dbReference>
<dbReference type="EMBL" id="JADCNL010000005">
    <property type="protein sequence ID" value="KAG0481618.1"/>
    <property type="molecule type" value="Genomic_DNA"/>
</dbReference>
<protein>
    <submittedName>
        <fullName evidence="2">Uncharacterized protein</fullName>
    </submittedName>
</protein>
<dbReference type="AlphaFoldDB" id="A0A835R108"/>
<evidence type="ECO:0000313" key="2">
    <source>
        <dbReference type="EMBL" id="KAG0481618.1"/>
    </source>
</evidence>
<proteinExistence type="predicted"/>
<keyword evidence="1" id="KW-0175">Coiled coil</keyword>
<accession>A0A835R108</accession>
<dbReference type="Proteomes" id="UP000636800">
    <property type="component" value="Chromosome 5"/>
</dbReference>
<name>A0A835R108_VANPL</name>
<gene>
    <name evidence="2" type="ORF">HPP92_012476</name>
</gene>